<gene>
    <name evidence="2" type="primary">lpxD_2</name>
    <name evidence="2" type="ORF">LMG28138_05498</name>
</gene>
<dbReference type="InterPro" id="IPR001451">
    <property type="entry name" value="Hexapep"/>
</dbReference>
<organism evidence="2 3">
    <name type="scientific">Pararobbsia alpina</name>
    <dbReference type="NCBI Taxonomy" id="621374"/>
    <lineage>
        <taxon>Bacteria</taxon>
        <taxon>Pseudomonadati</taxon>
        <taxon>Pseudomonadota</taxon>
        <taxon>Betaproteobacteria</taxon>
        <taxon>Burkholderiales</taxon>
        <taxon>Burkholderiaceae</taxon>
        <taxon>Pararobbsia</taxon>
    </lineage>
</organism>
<accession>A0A6S7BL84</accession>
<evidence type="ECO:0000313" key="3">
    <source>
        <dbReference type="Proteomes" id="UP000494115"/>
    </source>
</evidence>
<keyword evidence="3" id="KW-1185">Reference proteome</keyword>
<keyword evidence="2" id="KW-0808">Transferase</keyword>
<dbReference type="RefSeq" id="WP_175108061.1">
    <property type="nucleotide sequence ID" value="NZ_CADIKM010000063.1"/>
</dbReference>
<dbReference type="SUPFAM" id="SSF51161">
    <property type="entry name" value="Trimeric LpxA-like enzymes"/>
    <property type="match status" value="1"/>
</dbReference>
<proteinExistence type="inferred from homology"/>
<dbReference type="GO" id="GO:0103118">
    <property type="term" value="F:UDP-3-O-[(3R)-3-hydroxyacyl]-glucosamine N-acyltransferase activity"/>
    <property type="evidence" value="ECO:0007669"/>
    <property type="project" value="UniProtKB-EC"/>
</dbReference>
<dbReference type="EMBL" id="CADIKM010000063">
    <property type="protein sequence ID" value="CAB3804347.1"/>
    <property type="molecule type" value="Genomic_DNA"/>
</dbReference>
<dbReference type="InterPro" id="IPR050179">
    <property type="entry name" value="Trans_hexapeptide_repeat"/>
</dbReference>
<name>A0A6S7BL84_9BURK</name>
<dbReference type="Gene3D" id="2.160.10.10">
    <property type="entry name" value="Hexapeptide repeat proteins"/>
    <property type="match status" value="1"/>
</dbReference>
<dbReference type="Pfam" id="PF00132">
    <property type="entry name" value="Hexapep"/>
    <property type="match status" value="3"/>
</dbReference>
<comment type="similarity">
    <text evidence="1">Belongs to the transferase hexapeptide repeat family.</text>
</comment>
<sequence>MARDGDFEQLDEAETGEPNSLVYCQTLQFLEIAERNPNVSVIVTTPALARENVSKALVVVDDPRYAFFSLYTQFHARGIGAHRIEPGIGTGCRIHPSAVVSPHARIGDRVHIGAHAVIESHVEIMDGAMIGPQAVIGAEGLVTIRHADGSLMHIAHAGGVRVGQGVEILSSAVVAKAMFHAPTTIGDHSQIGILTNIGHGARIGARCFVAGNSVVAGRVRIGDDVWIGASVSIAPWMTVGSGAEIKMGSVVVNAVPPGAVVSGNFAIDHKQNMRLLFRNRTS</sequence>
<reference evidence="2 3" key="1">
    <citation type="submission" date="2020-04" db="EMBL/GenBank/DDBJ databases">
        <authorList>
            <person name="De Canck E."/>
        </authorList>
    </citation>
    <scope>NUCLEOTIDE SEQUENCE [LARGE SCALE GENOMIC DNA]</scope>
    <source>
        <strain evidence="2 3">LMG 28138</strain>
    </source>
</reference>
<dbReference type="PANTHER" id="PTHR43300">
    <property type="entry name" value="ACETYLTRANSFERASE"/>
    <property type="match status" value="1"/>
</dbReference>
<protein>
    <submittedName>
        <fullName evidence="2">UDP-3-O-(3-hydroxymyristoyl)glucosamine N-acyltransferase</fullName>
        <ecNumber evidence="2">2.3.1.191</ecNumber>
    </submittedName>
</protein>
<dbReference type="AlphaFoldDB" id="A0A6S7BL84"/>
<dbReference type="Proteomes" id="UP000494115">
    <property type="component" value="Unassembled WGS sequence"/>
</dbReference>
<evidence type="ECO:0000313" key="2">
    <source>
        <dbReference type="EMBL" id="CAB3804347.1"/>
    </source>
</evidence>
<dbReference type="EC" id="2.3.1.191" evidence="2"/>
<evidence type="ECO:0000256" key="1">
    <source>
        <dbReference type="ARBA" id="ARBA00007274"/>
    </source>
</evidence>
<dbReference type="InterPro" id="IPR011004">
    <property type="entry name" value="Trimer_LpxA-like_sf"/>
</dbReference>
<keyword evidence="2" id="KW-0012">Acyltransferase</keyword>